<proteinExistence type="inferred from homology"/>
<evidence type="ECO:0000256" key="1">
    <source>
        <dbReference type="ARBA" id="ARBA00006484"/>
    </source>
</evidence>
<dbReference type="InterPro" id="IPR036291">
    <property type="entry name" value="NAD(P)-bd_dom_sf"/>
</dbReference>
<name>A0A437GV92_9SPHN</name>
<dbReference type="GO" id="GO:0016491">
    <property type="term" value="F:oxidoreductase activity"/>
    <property type="evidence" value="ECO:0007669"/>
    <property type="project" value="UniProtKB-KW"/>
</dbReference>
<comment type="caution">
    <text evidence="3">The sequence shown here is derived from an EMBL/GenBank/DDBJ whole genome shotgun (WGS) entry which is preliminary data.</text>
</comment>
<dbReference type="Gene3D" id="3.40.50.720">
    <property type="entry name" value="NAD(P)-binding Rossmann-like Domain"/>
    <property type="match status" value="1"/>
</dbReference>
<organism evidence="3 4">
    <name type="scientific">Croceicoccus ponticola</name>
    <dbReference type="NCBI Taxonomy" id="2217664"/>
    <lineage>
        <taxon>Bacteria</taxon>
        <taxon>Pseudomonadati</taxon>
        <taxon>Pseudomonadota</taxon>
        <taxon>Alphaproteobacteria</taxon>
        <taxon>Sphingomonadales</taxon>
        <taxon>Erythrobacteraceae</taxon>
        <taxon>Croceicoccus</taxon>
    </lineage>
</organism>
<sequence length="257" mass="26678">MDMGLRDTVALVTGAGGNIGLAICAALKREGCHVVATDVTRPDDGGDFEWHDLDVTSEAGWQGVIDGIRQRHGRLDVLVNNAGIALMNPISETSVETWDRTMAINGKGVFLGMKHAQALLAETGQSRAGGSAIVNLASGAADKPAAFSIAYCSSKAAVRMATRVAAVEYGALKLPIRVNSVHPGVVASAMMDRILERYSGITGVAAGDLRQAVLASHPMGKYVEPDEVADAVVFLASTASRHTHGASIHVDGGHAAT</sequence>
<dbReference type="OrthoDB" id="7170719at2"/>
<comment type="similarity">
    <text evidence="1">Belongs to the short-chain dehydrogenases/reductases (SDR) family.</text>
</comment>
<reference evidence="3 4" key="1">
    <citation type="submission" date="2018-12" db="EMBL/GenBank/DDBJ databases">
        <title>Croceicoccus ponticola sp. nov., a lipolytic bacterium isolated from seawater.</title>
        <authorList>
            <person name="Yoon J.-H."/>
        </authorList>
    </citation>
    <scope>NUCLEOTIDE SEQUENCE [LARGE SCALE GENOMIC DNA]</scope>
    <source>
        <strain evidence="3 4">GM-16</strain>
    </source>
</reference>
<dbReference type="PANTHER" id="PTHR24321">
    <property type="entry name" value="DEHYDROGENASES, SHORT CHAIN"/>
    <property type="match status" value="1"/>
</dbReference>
<evidence type="ECO:0000256" key="2">
    <source>
        <dbReference type="ARBA" id="ARBA00023002"/>
    </source>
</evidence>
<dbReference type="Pfam" id="PF13561">
    <property type="entry name" value="adh_short_C2"/>
    <property type="match status" value="1"/>
</dbReference>
<keyword evidence="2" id="KW-0560">Oxidoreductase</keyword>
<dbReference type="FunFam" id="3.40.50.720:FF:000084">
    <property type="entry name" value="Short-chain dehydrogenase reductase"/>
    <property type="match status" value="1"/>
</dbReference>
<evidence type="ECO:0000313" key="4">
    <source>
        <dbReference type="Proteomes" id="UP000283003"/>
    </source>
</evidence>
<gene>
    <name evidence="3" type="ORF">EKN06_12325</name>
</gene>
<dbReference type="InterPro" id="IPR002347">
    <property type="entry name" value="SDR_fam"/>
</dbReference>
<dbReference type="PRINTS" id="PR00080">
    <property type="entry name" value="SDRFAMILY"/>
</dbReference>
<dbReference type="EMBL" id="RXOL01000006">
    <property type="protein sequence ID" value="RVQ65714.1"/>
    <property type="molecule type" value="Genomic_DNA"/>
</dbReference>
<dbReference type="SUPFAM" id="SSF51735">
    <property type="entry name" value="NAD(P)-binding Rossmann-fold domains"/>
    <property type="match status" value="1"/>
</dbReference>
<dbReference type="AlphaFoldDB" id="A0A437GV92"/>
<accession>A0A437GV92</accession>
<protein>
    <submittedName>
        <fullName evidence="3">SDR family oxidoreductase</fullName>
    </submittedName>
</protein>
<dbReference type="PRINTS" id="PR00081">
    <property type="entry name" value="GDHRDH"/>
</dbReference>
<dbReference type="PANTHER" id="PTHR24321:SF8">
    <property type="entry name" value="ESTRADIOL 17-BETA-DEHYDROGENASE 8-RELATED"/>
    <property type="match status" value="1"/>
</dbReference>
<keyword evidence="4" id="KW-1185">Reference proteome</keyword>
<dbReference type="Proteomes" id="UP000283003">
    <property type="component" value="Unassembled WGS sequence"/>
</dbReference>
<dbReference type="RefSeq" id="WP_127613225.1">
    <property type="nucleotide sequence ID" value="NZ_RXOL01000006.1"/>
</dbReference>
<evidence type="ECO:0000313" key="3">
    <source>
        <dbReference type="EMBL" id="RVQ65714.1"/>
    </source>
</evidence>